<dbReference type="OrthoDB" id="3365917at2759"/>
<feature type="region of interest" description="Disordered" evidence="1">
    <location>
        <begin position="203"/>
        <end position="226"/>
    </location>
</feature>
<feature type="region of interest" description="Disordered" evidence="1">
    <location>
        <begin position="1"/>
        <end position="81"/>
    </location>
</feature>
<dbReference type="Proteomes" id="UP000724874">
    <property type="component" value="Unassembled WGS sequence"/>
</dbReference>
<gene>
    <name evidence="2" type="ORF">CPB84DRAFT_1761155</name>
</gene>
<evidence type="ECO:0000313" key="3">
    <source>
        <dbReference type="Proteomes" id="UP000724874"/>
    </source>
</evidence>
<protein>
    <submittedName>
        <fullName evidence="2">Uncharacterized protein</fullName>
    </submittedName>
</protein>
<feature type="compositionally biased region" description="Low complexity" evidence="1">
    <location>
        <begin position="203"/>
        <end position="215"/>
    </location>
</feature>
<sequence>MFVPFISKRSEQKLYRRKGGGGGGKGGGSSGGGSSSGGKSSGSSGSTGKSSGSGSSGVSKSSPISSAGTTKSATTYGSGGGKTVTIPSGQIFAGRQSGGGTRPQVFGTSAYGSGYPGIAGRGVAGRGFPFVFWPLAWGGIAGAGTAAYLHTDEYGHPDNTSRPGGIMMTAAFQSSSQNTTFRLVADNTTVANLIPAITSNCSSSLSNPSSITASPYNDSSPAPKPEQTVQYYRASSVALTLDGYNNTGSLEAEGTPDTPLPNNIDTTLLDCLNQTVGAAVPLVGSANARWSSPPSVGLVGLAYFLWTLSSLI</sequence>
<accession>A0A9P5TSU8</accession>
<keyword evidence="3" id="KW-1185">Reference proteome</keyword>
<comment type="caution">
    <text evidence="2">The sequence shown here is derived from an EMBL/GenBank/DDBJ whole genome shotgun (WGS) entry which is preliminary data.</text>
</comment>
<feature type="compositionally biased region" description="Low complexity" evidence="1">
    <location>
        <begin position="41"/>
        <end position="66"/>
    </location>
</feature>
<feature type="compositionally biased region" description="Polar residues" evidence="1">
    <location>
        <begin position="67"/>
        <end position="76"/>
    </location>
</feature>
<dbReference type="AlphaFoldDB" id="A0A9P5TSU8"/>
<dbReference type="EMBL" id="JADNYJ010000003">
    <property type="protein sequence ID" value="KAF8912054.1"/>
    <property type="molecule type" value="Genomic_DNA"/>
</dbReference>
<proteinExistence type="predicted"/>
<evidence type="ECO:0000313" key="2">
    <source>
        <dbReference type="EMBL" id="KAF8912054.1"/>
    </source>
</evidence>
<feature type="compositionally biased region" description="Gly residues" evidence="1">
    <location>
        <begin position="20"/>
        <end position="40"/>
    </location>
</feature>
<evidence type="ECO:0000256" key="1">
    <source>
        <dbReference type="SAM" id="MobiDB-lite"/>
    </source>
</evidence>
<reference evidence="2" key="1">
    <citation type="submission" date="2020-11" db="EMBL/GenBank/DDBJ databases">
        <authorList>
            <consortium name="DOE Joint Genome Institute"/>
            <person name="Ahrendt S."/>
            <person name="Riley R."/>
            <person name="Andreopoulos W."/>
            <person name="LaButti K."/>
            <person name="Pangilinan J."/>
            <person name="Ruiz-duenas F.J."/>
            <person name="Barrasa J.M."/>
            <person name="Sanchez-Garcia M."/>
            <person name="Camarero S."/>
            <person name="Miyauchi S."/>
            <person name="Serrano A."/>
            <person name="Linde D."/>
            <person name="Babiker R."/>
            <person name="Drula E."/>
            <person name="Ayuso-Fernandez I."/>
            <person name="Pacheco R."/>
            <person name="Padilla G."/>
            <person name="Ferreira P."/>
            <person name="Barriuso J."/>
            <person name="Kellner H."/>
            <person name="Castanera R."/>
            <person name="Alfaro M."/>
            <person name="Ramirez L."/>
            <person name="Pisabarro A.G."/>
            <person name="Kuo A."/>
            <person name="Tritt A."/>
            <person name="Lipzen A."/>
            <person name="He G."/>
            <person name="Yan M."/>
            <person name="Ng V."/>
            <person name="Cullen D."/>
            <person name="Martin F."/>
            <person name="Rosso M.-N."/>
            <person name="Henrissat B."/>
            <person name="Hibbett D."/>
            <person name="Martinez A.T."/>
            <person name="Grigoriev I.V."/>
        </authorList>
    </citation>
    <scope>NUCLEOTIDE SEQUENCE</scope>
    <source>
        <strain evidence="2">AH 44721</strain>
    </source>
</reference>
<name>A0A9P5TSU8_GYMJU</name>
<organism evidence="2 3">
    <name type="scientific">Gymnopilus junonius</name>
    <name type="common">Spectacular rustgill mushroom</name>
    <name type="synonym">Gymnopilus spectabilis subsp. junonius</name>
    <dbReference type="NCBI Taxonomy" id="109634"/>
    <lineage>
        <taxon>Eukaryota</taxon>
        <taxon>Fungi</taxon>
        <taxon>Dikarya</taxon>
        <taxon>Basidiomycota</taxon>
        <taxon>Agaricomycotina</taxon>
        <taxon>Agaricomycetes</taxon>
        <taxon>Agaricomycetidae</taxon>
        <taxon>Agaricales</taxon>
        <taxon>Agaricineae</taxon>
        <taxon>Hymenogastraceae</taxon>
        <taxon>Gymnopilus</taxon>
    </lineage>
</organism>